<evidence type="ECO:0000313" key="2">
    <source>
        <dbReference type="Proteomes" id="UP000287166"/>
    </source>
</evidence>
<dbReference type="RefSeq" id="XP_027614290.1">
    <property type="nucleotide sequence ID" value="XM_027758489.1"/>
</dbReference>
<dbReference type="InParanoid" id="A0A401GMC5"/>
<gene>
    <name evidence="1" type="ORF">SCP_0504250</name>
</gene>
<accession>A0A401GMC5</accession>
<dbReference type="AlphaFoldDB" id="A0A401GMC5"/>
<name>A0A401GMC5_9APHY</name>
<dbReference type="GeneID" id="38780294"/>
<organism evidence="1 2">
    <name type="scientific">Sparassis crispa</name>
    <dbReference type="NCBI Taxonomy" id="139825"/>
    <lineage>
        <taxon>Eukaryota</taxon>
        <taxon>Fungi</taxon>
        <taxon>Dikarya</taxon>
        <taxon>Basidiomycota</taxon>
        <taxon>Agaricomycotina</taxon>
        <taxon>Agaricomycetes</taxon>
        <taxon>Polyporales</taxon>
        <taxon>Sparassidaceae</taxon>
        <taxon>Sparassis</taxon>
    </lineage>
</organism>
<dbReference type="Proteomes" id="UP000287166">
    <property type="component" value="Unassembled WGS sequence"/>
</dbReference>
<dbReference type="EMBL" id="BFAD01000005">
    <property type="protein sequence ID" value="GBE83377.1"/>
    <property type="molecule type" value="Genomic_DNA"/>
</dbReference>
<evidence type="ECO:0000313" key="1">
    <source>
        <dbReference type="EMBL" id="GBE83377.1"/>
    </source>
</evidence>
<keyword evidence="2" id="KW-1185">Reference proteome</keyword>
<reference evidence="1 2" key="1">
    <citation type="journal article" date="2018" name="Sci. Rep.">
        <title>Genome sequence of the cauliflower mushroom Sparassis crispa (Hanabiratake) and its association with beneficial usage.</title>
        <authorList>
            <person name="Kiyama R."/>
            <person name="Furutani Y."/>
            <person name="Kawaguchi K."/>
            <person name="Nakanishi T."/>
        </authorList>
    </citation>
    <scope>NUCLEOTIDE SEQUENCE [LARGE SCALE GENOMIC DNA]</scope>
</reference>
<dbReference type="OrthoDB" id="3060725at2759"/>
<protein>
    <submittedName>
        <fullName evidence="1">Uncharacterized protein</fullName>
    </submittedName>
</protein>
<proteinExistence type="predicted"/>
<comment type="caution">
    <text evidence="1">The sequence shown here is derived from an EMBL/GenBank/DDBJ whole genome shotgun (WGS) entry which is preliminary data.</text>
</comment>
<sequence>MASVAGNQLPTCYKTRRQDGTYDRIMAQLSKSLDQMFASKDYPADFARTTNRKGHYEYYSTGDNPSEFSALIIGQVMVSEWGTDLYAKGNFRPYDDNKITDDTMVRNTLVLCVPSQVTTDLTEFYYDQIGTLNDIRMMDEKEEESAVQNFRVTEWIRSSSMEPGKPSDLIVVTIADPKYTMRANLPINAAATAAPKVKHIKKKRTANAEAEKMQDVQQELTKPTGDDIRIGANYDPHLLLNYGGNLFDHQKARLHQHDFRGIDGMLIPPWDWFTALRRGTLVLLNVSLHCWIYPPTNPKFPTRKTYQVQAHNLRVLSESDEFCVIPRPTLSPIVRVSAHSSNPLTAFTEFNASPPKKAKADVTKGKVKAKTD</sequence>